<sequence>SFEKKREKENVGHFLFYNNLISALMMCKTYCRKYEYLRKRNKTQSLERIGYDKIPLSPTHQDLL</sequence>
<dbReference type="AlphaFoldDB" id="A0A0K2SW47"/>
<evidence type="ECO:0000313" key="1">
    <source>
        <dbReference type="EMBL" id="CDW17496.1"/>
    </source>
</evidence>
<accession>A0A0K2SW47</accession>
<name>A0A0K2SW47_LEPSM</name>
<feature type="non-terminal residue" evidence="1">
    <location>
        <position position="1"/>
    </location>
</feature>
<dbReference type="EMBL" id="HACA01000135">
    <property type="protein sequence ID" value="CDW17496.1"/>
    <property type="molecule type" value="Transcribed_RNA"/>
</dbReference>
<proteinExistence type="predicted"/>
<reference evidence="1" key="1">
    <citation type="submission" date="2014-05" db="EMBL/GenBank/DDBJ databases">
        <authorList>
            <person name="Chronopoulou M."/>
        </authorList>
    </citation>
    <scope>NUCLEOTIDE SEQUENCE</scope>
    <source>
        <tissue evidence="1">Whole organism</tissue>
    </source>
</reference>
<organism evidence="1">
    <name type="scientific">Lepeophtheirus salmonis</name>
    <name type="common">Salmon louse</name>
    <name type="synonym">Caligus salmonis</name>
    <dbReference type="NCBI Taxonomy" id="72036"/>
    <lineage>
        <taxon>Eukaryota</taxon>
        <taxon>Metazoa</taxon>
        <taxon>Ecdysozoa</taxon>
        <taxon>Arthropoda</taxon>
        <taxon>Crustacea</taxon>
        <taxon>Multicrustacea</taxon>
        <taxon>Hexanauplia</taxon>
        <taxon>Copepoda</taxon>
        <taxon>Siphonostomatoida</taxon>
        <taxon>Caligidae</taxon>
        <taxon>Lepeophtheirus</taxon>
    </lineage>
</organism>
<protein>
    <submittedName>
        <fullName evidence="1">Uncharacterized protein</fullName>
    </submittedName>
</protein>